<organism evidence="1 2">
    <name type="scientific">Tanacetum coccineum</name>
    <dbReference type="NCBI Taxonomy" id="301880"/>
    <lineage>
        <taxon>Eukaryota</taxon>
        <taxon>Viridiplantae</taxon>
        <taxon>Streptophyta</taxon>
        <taxon>Embryophyta</taxon>
        <taxon>Tracheophyta</taxon>
        <taxon>Spermatophyta</taxon>
        <taxon>Magnoliopsida</taxon>
        <taxon>eudicotyledons</taxon>
        <taxon>Gunneridae</taxon>
        <taxon>Pentapetalae</taxon>
        <taxon>asterids</taxon>
        <taxon>campanulids</taxon>
        <taxon>Asterales</taxon>
        <taxon>Asteraceae</taxon>
        <taxon>Asteroideae</taxon>
        <taxon>Anthemideae</taxon>
        <taxon>Anthemidinae</taxon>
        <taxon>Tanacetum</taxon>
    </lineage>
</organism>
<evidence type="ECO:0000313" key="2">
    <source>
        <dbReference type="Proteomes" id="UP001151760"/>
    </source>
</evidence>
<reference evidence="1" key="1">
    <citation type="journal article" date="2022" name="Int. J. Mol. Sci.">
        <title>Draft Genome of Tanacetum Coccineum: Genomic Comparison of Closely Related Tanacetum-Family Plants.</title>
        <authorList>
            <person name="Yamashiro T."/>
            <person name="Shiraishi A."/>
            <person name="Nakayama K."/>
            <person name="Satake H."/>
        </authorList>
    </citation>
    <scope>NUCLEOTIDE SEQUENCE</scope>
</reference>
<proteinExistence type="predicted"/>
<accession>A0ABQ4YA84</accession>
<keyword evidence="2" id="KW-1185">Reference proteome</keyword>
<reference evidence="1" key="2">
    <citation type="submission" date="2022-01" db="EMBL/GenBank/DDBJ databases">
        <authorList>
            <person name="Yamashiro T."/>
            <person name="Shiraishi A."/>
            <person name="Satake H."/>
            <person name="Nakayama K."/>
        </authorList>
    </citation>
    <scope>NUCLEOTIDE SEQUENCE</scope>
</reference>
<evidence type="ECO:0000313" key="1">
    <source>
        <dbReference type="EMBL" id="GJS73848.1"/>
    </source>
</evidence>
<dbReference type="EMBL" id="BQNB010010186">
    <property type="protein sequence ID" value="GJS73848.1"/>
    <property type="molecule type" value="Genomic_DNA"/>
</dbReference>
<dbReference type="Proteomes" id="UP001151760">
    <property type="component" value="Unassembled WGS sequence"/>
</dbReference>
<name>A0ABQ4YA84_9ASTR</name>
<sequence>MSRRRWTTIDRKMSQLMVELIDKQMHERRIIQNLERFVGARELDIDYKLMTLGRISSSLDLQSLVSTEFAVQVKTEFAVQVSTEFAVQVSTEFTVQVKTEFAVQVSTEFAVEVSIEFVVQVKTEFAVQVSTEFAVSSTHQISRTRLVVFLDNLIRSFPLAT</sequence>
<protein>
    <submittedName>
        <fullName evidence="1">Uncharacterized protein</fullName>
    </submittedName>
</protein>
<comment type="caution">
    <text evidence="1">The sequence shown here is derived from an EMBL/GenBank/DDBJ whole genome shotgun (WGS) entry which is preliminary data.</text>
</comment>
<gene>
    <name evidence="1" type="ORF">Tco_0706689</name>
</gene>